<name>A0A2I2GMI0_9EURO</name>
<evidence type="ECO:0000313" key="2">
    <source>
        <dbReference type="Proteomes" id="UP000234275"/>
    </source>
</evidence>
<dbReference type="Proteomes" id="UP000234275">
    <property type="component" value="Unassembled WGS sequence"/>
</dbReference>
<reference evidence="1 2" key="1">
    <citation type="submission" date="2016-12" db="EMBL/GenBank/DDBJ databases">
        <title>The genomes of Aspergillus section Nigri reveals drivers in fungal speciation.</title>
        <authorList>
            <consortium name="DOE Joint Genome Institute"/>
            <person name="Vesth T.C."/>
            <person name="Nybo J."/>
            <person name="Theobald S."/>
            <person name="Brandl J."/>
            <person name="Frisvad J.C."/>
            <person name="Nielsen K.F."/>
            <person name="Lyhne E.K."/>
            <person name="Kogle M.E."/>
            <person name="Kuo A."/>
            <person name="Riley R."/>
            <person name="Clum A."/>
            <person name="Nolan M."/>
            <person name="Lipzen A."/>
            <person name="Salamov A."/>
            <person name="Henrissat B."/>
            <person name="Wiebenga A."/>
            <person name="De Vries R.P."/>
            <person name="Grigoriev I.V."/>
            <person name="Mortensen U.H."/>
            <person name="Andersen M.R."/>
            <person name="Baker S.E."/>
        </authorList>
    </citation>
    <scope>NUCLEOTIDE SEQUENCE [LARGE SCALE GENOMIC DNA]</scope>
    <source>
        <strain evidence="1 2">IBT 23096</strain>
    </source>
</reference>
<dbReference type="AlphaFoldDB" id="A0A2I2GMI0"/>
<dbReference type="GeneID" id="36553858"/>
<organism evidence="1 2">
    <name type="scientific">Aspergillus steynii IBT 23096</name>
    <dbReference type="NCBI Taxonomy" id="1392250"/>
    <lineage>
        <taxon>Eukaryota</taxon>
        <taxon>Fungi</taxon>
        <taxon>Dikarya</taxon>
        <taxon>Ascomycota</taxon>
        <taxon>Pezizomycotina</taxon>
        <taxon>Eurotiomycetes</taxon>
        <taxon>Eurotiomycetidae</taxon>
        <taxon>Eurotiales</taxon>
        <taxon>Aspergillaceae</taxon>
        <taxon>Aspergillus</taxon>
        <taxon>Aspergillus subgen. Circumdati</taxon>
    </lineage>
</organism>
<comment type="caution">
    <text evidence="1">The sequence shown here is derived from an EMBL/GenBank/DDBJ whole genome shotgun (WGS) entry which is preliminary data.</text>
</comment>
<keyword evidence="2" id="KW-1185">Reference proteome</keyword>
<dbReference type="EMBL" id="MSFO01000001">
    <property type="protein sequence ID" value="PLB54075.1"/>
    <property type="molecule type" value="Genomic_DNA"/>
</dbReference>
<dbReference type="OrthoDB" id="3549294at2759"/>
<protein>
    <submittedName>
        <fullName evidence="1">Uncharacterized protein</fullName>
    </submittedName>
</protein>
<evidence type="ECO:0000313" key="1">
    <source>
        <dbReference type="EMBL" id="PLB54075.1"/>
    </source>
</evidence>
<dbReference type="RefSeq" id="XP_024709377.1">
    <property type="nucleotide sequence ID" value="XM_024846159.1"/>
</dbReference>
<accession>A0A2I2GMI0</accession>
<sequence>MSHSDCDPLRPDKLSSSQVSIHSLSTWRALLSSAQSSTHLPHCCGNIKSLLSQTPSIPESAQVIEELGNGSLFIQGYSTWSVSAINEQPNPHCELPPIKQTLPRKIYIGESCPGTCDLSNSYFPEWPGLQPLSNTTGNYMAVFLLGWSYVLSARLIEVRRRTAKDKVVYTDNMAPSSHDVIGGEYFDLDIGCDCISAVRWWAAILAGGRGWQAAFEREHGTYFSPWEFHLTDSSFRIRHDTNMSSSSSNLEPPSSAEAQEYLFKMARRHNAFDQLICAVAGAMTLPTHNRFGASVTLPKPIIGSGSRQDTEVLYSDQIPTPAEIPHYMAFSGTSGLLASCLFGSFWEPGIPCNLTSEWLNPAMKELTSTLFQSKQAVPIIWAMSKRRPNVASLWLGATITGLLPRILKVSQTFLPTSHLEAVAWTGSPQSFMDPSNHRSIKTRRKGSAVMISRGDEFRLLYLTDTLSDVHGNPPICPYPPFGEVDLQQTSLQVRLHFSCNHRLVYRSWEWQCRNGQSLSDFGMPIDSRPPRTASKLSLLPSIWTLRTIVTKILLSVCAWMQIALSIAASMPWSSFRPSKQENFNDRLSALATRNLFSWTFFTQGIRTEERSLFKHEWLEMLVTRDTGADCSQFSSSGVEDEAKHLDFEDIRRWQENVSAETVSG</sequence>
<gene>
    <name evidence="1" type="ORF">P170DRAFT_397106</name>
</gene>
<proteinExistence type="predicted"/>
<dbReference type="VEuPathDB" id="FungiDB:P170DRAFT_397106"/>